<sequence length="1198" mass="136894">MFDKMVNLASSSHQNGRMNTGAPKETVSQNDIESLPKFIPENKRYVCSVSACNYLTVDETMLRHHMKALHPEEQYFRCPHCPTSLPGQESQNIIIDKMGVHLKMHDTKLYKCSHCNYHHYHRHVVERHLADKHQEKRPFVKVIREIENPESSQPMAPLEDTEDGPCDKDGNYWKCNMCEYKCTYKQEMTAHMTSVHNEKSQFKCGLCIFKTPSKMALEQHIYSKHINDENVDYTLTYERVKGTKKIVESTEIISADEPFDTTPLWRRDMPRIRHIRGILYEDEPTMNSESSGKTSKRKSDTEISSKPAKIKVKSSSLDGSPEKIKIPITIDEMDVDLPVVYLPEEEITDLDLLEKKYGSYGEPDGIRMSCTICNRYKSRYRQDLRDHIYRELKYWRHSCAACEFNAVSQSHLTKHMNRHHKNSKPEAIALKSNREIETWVLTLMNRQQAIIRGAARTSDDLLKVNKSSIKPKVDNKKIEPPTITLEDSDSPVVPVATINTVIENSKKVDLTKKISSMLDMNIDVFEINSKVINNDNDDEDDDYDDDNDDDDDDDDDNALVIDSKDDSLVEDEEKEEKKEESDKLIVVNTAEPAAVEIKLRPEKSLACKHCGDKFSRLRGFKTHIILKHLKRANFICPYCDRSANIESIMRQHIRTKHPGCAEEIVPNPAANGPELDDEFWEREYGLAKKKKRKKRKIKVVGSTDKFENDKVGSGDNCSICGFTAINSTGLAAHMRAHANKHTLKCAYCSFTANSKSDVWQHSEINHPLEDWKAEEINTPGSSDQPPLQYTKTRNEQDYTNDIEEEIVTVPKMTRIYNCFYCNLRSSSLYSIEQHWSKIHKDQNQSSSFKTGVPFRYTENSENNLTPIKFVKCGYCFKKGSIASIRLHSRKKHPDLPYKYSEATDKSRDIYICKWCDEVCESHQKTIHHEMCHSHLPLRFKREHEIAAVHKGYGCPQCEFISISYARMKKHVSKHYDNYRCKRCNANFPNITSATQHSTNEHPLFAASIEGTVSNLEELFNGITEAYVSGNSSKNNRNTESILPSNEVFRNLGVAKKSTTKQLLRPSTGSTVRAVARKSTNPLPRYPPGLVFPIDGLDCQSSMKSESFTFYGLPREPVDLSRITTTMTFGTLKKEINCASLTKFLDIDPSLILKDSKTDPKYASLIQQQAPSLSLQPQPSPTPPQSSFLSSLVTSPSLP</sequence>
<proteinExistence type="predicted"/>
<comment type="caution">
    <text evidence="8">The sequence shown here is derived from an EMBL/GenBank/DDBJ whole genome shotgun (WGS) entry which is preliminary data.</text>
</comment>
<dbReference type="InterPro" id="IPR013087">
    <property type="entry name" value="Znf_C2H2_type"/>
</dbReference>
<keyword evidence="2" id="KW-0677">Repeat</keyword>
<evidence type="ECO:0000256" key="2">
    <source>
        <dbReference type="ARBA" id="ARBA00022737"/>
    </source>
</evidence>
<dbReference type="PROSITE" id="PS00028">
    <property type="entry name" value="ZINC_FINGER_C2H2_1"/>
    <property type="match status" value="3"/>
</dbReference>
<keyword evidence="3 5" id="KW-0863">Zinc-finger</keyword>
<keyword evidence="1" id="KW-0479">Metal-binding</keyword>
<organism evidence="8 9">
    <name type="scientific">Cotesia typhae</name>
    <dbReference type="NCBI Taxonomy" id="2053667"/>
    <lineage>
        <taxon>Eukaryota</taxon>
        <taxon>Metazoa</taxon>
        <taxon>Ecdysozoa</taxon>
        <taxon>Arthropoda</taxon>
        <taxon>Hexapoda</taxon>
        <taxon>Insecta</taxon>
        <taxon>Pterygota</taxon>
        <taxon>Neoptera</taxon>
        <taxon>Endopterygota</taxon>
        <taxon>Hymenoptera</taxon>
        <taxon>Apocrita</taxon>
        <taxon>Ichneumonoidea</taxon>
        <taxon>Braconidae</taxon>
        <taxon>Microgastrinae</taxon>
        <taxon>Cotesia</taxon>
    </lineage>
</organism>
<dbReference type="Proteomes" id="UP000729913">
    <property type="component" value="Unassembled WGS sequence"/>
</dbReference>
<reference evidence="8" key="2">
    <citation type="submission" date="2021-04" db="EMBL/GenBank/DDBJ databases">
        <title>Genome-wide patterns of bracovirus chromosomal integration into multiple host tissues during parasitism.</title>
        <authorList>
            <person name="Chebbi M.A.C."/>
        </authorList>
    </citation>
    <scope>NUCLEOTIDE SEQUENCE</scope>
    <source>
        <tissue evidence="8">Whole body</tissue>
    </source>
</reference>
<feature type="compositionally biased region" description="Acidic residues" evidence="6">
    <location>
        <begin position="535"/>
        <end position="557"/>
    </location>
</feature>
<accession>A0A8J5VAZ5</accession>
<dbReference type="AlphaFoldDB" id="A0A8J5VAZ5"/>
<dbReference type="PANTHER" id="PTHR24403:SF67">
    <property type="entry name" value="FI01116P-RELATED"/>
    <property type="match status" value="1"/>
</dbReference>
<evidence type="ECO:0000313" key="9">
    <source>
        <dbReference type="Proteomes" id="UP000729913"/>
    </source>
</evidence>
<evidence type="ECO:0000256" key="1">
    <source>
        <dbReference type="ARBA" id="ARBA00022723"/>
    </source>
</evidence>
<reference evidence="8" key="1">
    <citation type="submission" date="2020-03" db="EMBL/GenBank/DDBJ databases">
        <authorList>
            <person name="Chebbi M.A."/>
            <person name="Drezen J.M."/>
        </authorList>
    </citation>
    <scope>NUCLEOTIDE SEQUENCE</scope>
    <source>
        <tissue evidence="8">Whole body</tissue>
    </source>
</reference>
<dbReference type="PANTHER" id="PTHR24403">
    <property type="entry name" value="ZINC FINGER PROTEIN"/>
    <property type="match status" value="1"/>
</dbReference>
<feature type="domain" description="C2H2-type" evidence="7">
    <location>
        <begin position="715"/>
        <end position="742"/>
    </location>
</feature>
<evidence type="ECO:0000259" key="7">
    <source>
        <dbReference type="PROSITE" id="PS50157"/>
    </source>
</evidence>
<evidence type="ECO:0000256" key="5">
    <source>
        <dbReference type="PROSITE-ProRule" id="PRU00042"/>
    </source>
</evidence>
<feature type="region of interest" description="Disordered" evidence="6">
    <location>
        <begin position="278"/>
        <end position="317"/>
    </location>
</feature>
<feature type="compositionally biased region" description="Low complexity" evidence="6">
    <location>
        <begin position="1165"/>
        <end position="1176"/>
    </location>
</feature>
<feature type="domain" description="C2H2-type" evidence="7">
    <location>
        <begin position="110"/>
        <end position="138"/>
    </location>
</feature>
<dbReference type="SMART" id="SM00355">
    <property type="entry name" value="ZnF_C2H2"/>
    <property type="match status" value="15"/>
</dbReference>
<dbReference type="OrthoDB" id="4737882at2759"/>
<evidence type="ECO:0000313" key="8">
    <source>
        <dbReference type="EMBL" id="KAG8039723.1"/>
    </source>
</evidence>
<dbReference type="GO" id="GO:0005634">
    <property type="term" value="C:nucleus"/>
    <property type="evidence" value="ECO:0007669"/>
    <property type="project" value="TreeGrafter"/>
</dbReference>
<feature type="domain" description="C2H2-type" evidence="7">
    <location>
        <begin position="634"/>
        <end position="662"/>
    </location>
</feature>
<feature type="compositionally biased region" description="Low complexity" evidence="6">
    <location>
        <begin position="1184"/>
        <end position="1198"/>
    </location>
</feature>
<dbReference type="InterPro" id="IPR050688">
    <property type="entry name" value="Zinc_finger/UBP_domain"/>
</dbReference>
<keyword evidence="9" id="KW-1185">Reference proteome</keyword>
<keyword evidence="4" id="KW-0862">Zinc</keyword>
<feature type="region of interest" description="Disordered" evidence="6">
    <location>
        <begin position="1165"/>
        <end position="1198"/>
    </location>
</feature>
<feature type="region of interest" description="Disordered" evidence="6">
    <location>
        <begin position="9"/>
        <end position="29"/>
    </location>
</feature>
<dbReference type="EMBL" id="JAAOIC020000032">
    <property type="protein sequence ID" value="KAG8039723.1"/>
    <property type="molecule type" value="Genomic_DNA"/>
</dbReference>
<feature type="domain" description="C2H2-type" evidence="7">
    <location>
        <begin position="45"/>
        <end position="75"/>
    </location>
</feature>
<dbReference type="GO" id="GO:0045944">
    <property type="term" value="P:positive regulation of transcription by RNA polymerase II"/>
    <property type="evidence" value="ECO:0007669"/>
    <property type="project" value="TreeGrafter"/>
</dbReference>
<feature type="domain" description="C2H2-type" evidence="7">
    <location>
        <begin position="397"/>
        <end position="425"/>
    </location>
</feature>
<protein>
    <recommendedName>
        <fullName evidence="7">C2H2-type domain-containing protein</fullName>
    </recommendedName>
</protein>
<evidence type="ECO:0000256" key="6">
    <source>
        <dbReference type="SAM" id="MobiDB-lite"/>
    </source>
</evidence>
<feature type="region of interest" description="Disordered" evidence="6">
    <location>
        <begin position="533"/>
        <end position="582"/>
    </location>
</feature>
<feature type="compositionally biased region" description="Polar residues" evidence="6">
    <location>
        <begin position="9"/>
        <end position="18"/>
    </location>
</feature>
<evidence type="ECO:0000256" key="4">
    <source>
        <dbReference type="ARBA" id="ARBA00022833"/>
    </source>
</evidence>
<evidence type="ECO:0000256" key="3">
    <source>
        <dbReference type="ARBA" id="ARBA00022771"/>
    </source>
</evidence>
<gene>
    <name evidence="8" type="ORF">G9C98_000452</name>
</gene>
<name>A0A8J5VAZ5_9HYME</name>
<dbReference type="PROSITE" id="PS50157">
    <property type="entry name" value="ZINC_FINGER_C2H2_2"/>
    <property type="match status" value="5"/>
</dbReference>
<dbReference type="GO" id="GO:0008270">
    <property type="term" value="F:zinc ion binding"/>
    <property type="evidence" value="ECO:0007669"/>
    <property type="project" value="UniProtKB-KW"/>
</dbReference>